<feature type="signal peptide" evidence="2">
    <location>
        <begin position="1"/>
        <end position="21"/>
    </location>
</feature>
<dbReference type="NCBIfam" id="TIGR04183">
    <property type="entry name" value="Por_Secre_tail"/>
    <property type="match status" value="1"/>
</dbReference>
<name>G8R3P0_OWEHD</name>
<dbReference type="InterPro" id="IPR026444">
    <property type="entry name" value="Secre_tail"/>
</dbReference>
<keyword evidence="5" id="KW-1185">Reference proteome</keyword>
<feature type="chain" id="PRO_5003515448" description="Secretion system C-terminal sorting domain-containing protein" evidence="2">
    <location>
        <begin position="22"/>
        <end position="373"/>
    </location>
</feature>
<dbReference type="OrthoDB" id="964745at2"/>
<dbReference type="STRING" id="926562.Oweho_3175"/>
<dbReference type="EMBL" id="CP003156">
    <property type="protein sequence ID" value="AEV34127.1"/>
    <property type="molecule type" value="Genomic_DNA"/>
</dbReference>
<organism evidence="4 5">
    <name type="scientific">Owenweeksia hongkongensis (strain DSM 17368 / CIP 108786 / JCM 12287 / NRRL B-23963 / UST20020801)</name>
    <dbReference type="NCBI Taxonomy" id="926562"/>
    <lineage>
        <taxon>Bacteria</taxon>
        <taxon>Pseudomonadati</taxon>
        <taxon>Bacteroidota</taxon>
        <taxon>Flavobacteriia</taxon>
        <taxon>Flavobacteriales</taxon>
        <taxon>Owenweeksiaceae</taxon>
        <taxon>Owenweeksia</taxon>
    </lineage>
</organism>
<proteinExistence type="predicted"/>
<keyword evidence="1 2" id="KW-0732">Signal</keyword>
<dbReference type="AlphaFoldDB" id="G8R3P0"/>
<dbReference type="RefSeq" id="WP_014203474.1">
    <property type="nucleotide sequence ID" value="NC_016599.1"/>
</dbReference>
<feature type="domain" description="Secretion system C-terminal sorting" evidence="3">
    <location>
        <begin position="307"/>
        <end position="368"/>
    </location>
</feature>
<dbReference type="KEGG" id="oho:Oweho_3175"/>
<dbReference type="eggNOG" id="COG4886">
    <property type="taxonomic scope" value="Bacteria"/>
</dbReference>
<evidence type="ECO:0000256" key="2">
    <source>
        <dbReference type="SAM" id="SignalP"/>
    </source>
</evidence>
<evidence type="ECO:0000313" key="4">
    <source>
        <dbReference type="EMBL" id="AEV34127.1"/>
    </source>
</evidence>
<accession>G8R3P0</accession>
<dbReference type="HOGENOM" id="CLU_745341_0_0_10"/>
<dbReference type="Pfam" id="PF18962">
    <property type="entry name" value="Por_Secre_tail"/>
    <property type="match status" value="1"/>
</dbReference>
<evidence type="ECO:0000256" key="1">
    <source>
        <dbReference type="ARBA" id="ARBA00022729"/>
    </source>
</evidence>
<reference evidence="4 5" key="1">
    <citation type="journal article" date="2012" name="Stand. Genomic Sci.">
        <title>Genome sequence of the orange-pigmented seawater bacterium Owenweeksia hongkongensis type strain (UST20020801(T)).</title>
        <authorList>
            <person name="Riedel T."/>
            <person name="Held B."/>
            <person name="Nolan M."/>
            <person name="Lucas S."/>
            <person name="Lapidus A."/>
            <person name="Tice H."/>
            <person name="Del Rio T.G."/>
            <person name="Cheng J.F."/>
            <person name="Han C."/>
            <person name="Tapia R."/>
            <person name="Goodwin L.A."/>
            <person name="Pitluck S."/>
            <person name="Liolios K."/>
            <person name="Mavromatis K."/>
            <person name="Pagani I."/>
            <person name="Ivanova N."/>
            <person name="Mikhailova N."/>
            <person name="Pati A."/>
            <person name="Chen A."/>
            <person name="Palaniappan K."/>
            <person name="Rohde M."/>
            <person name="Tindall B.J."/>
            <person name="Detter J.C."/>
            <person name="Goker M."/>
            <person name="Woyke T."/>
            <person name="Bristow J."/>
            <person name="Eisen J.A."/>
            <person name="Markowitz V."/>
            <person name="Hugenholtz P."/>
            <person name="Klenk H.P."/>
            <person name="Kyrpides N.C."/>
        </authorList>
    </citation>
    <scope>NUCLEOTIDE SEQUENCE</scope>
    <source>
        <strain evidence="5">DSM 17368 / JCM 12287 / NRRL B-23963</strain>
    </source>
</reference>
<gene>
    <name evidence="4" type="ordered locus">Oweho_3175</name>
</gene>
<evidence type="ECO:0000259" key="3">
    <source>
        <dbReference type="Pfam" id="PF18962"/>
    </source>
</evidence>
<dbReference type="Proteomes" id="UP000005631">
    <property type="component" value="Chromosome"/>
</dbReference>
<dbReference type="Gene3D" id="2.60.120.380">
    <property type="match status" value="1"/>
</dbReference>
<sequence length="373" mass="39441">MNKKLFSFLLAGFATIASLKAQFTFDDLEYFVGSGSDTAMLIVDFKDGSAYATDSSYAWGYLFNGTTTGEDMLTDIAAADINLTVNASGGFLNDVIYGSHEGLGGQPDYWSTWSGTDSASLAMNSGIGTSVAHGDWFAISYGFTPSAVKPGFPIAAWDPNTFTATDVKTWVGTGSDSAILVVDFLSGNTPSSFAWGVLFTDSTTGSDMLNEIANADTNFTVNATSFLNDIIYKTDSGMGGLPNYWGTWSATNYGNWAMNAGIGTKVVNGDLFGASYTDFAPALRPGAPFAVDNTVGIAERKVLAFSIYPNPASDYIQISADAAKPLEVKVYQGNGNLVISQQAQANERISLAGLPAGIYLVQVNGETQPVILR</sequence>
<protein>
    <recommendedName>
        <fullName evidence="3">Secretion system C-terminal sorting domain-containing protein</fullName>
    </recommendedName>
</protein>
<evidence type="ECO:0000313" key="5">
    <source>
        <dbReference type="Proteomes" id="UP000005631"/>
    </source>
</evidence>